<dbReference type="RefSeq" id="WP_243123179.1">
    <property type="nucleotide sequence ID" value="NZ_UYIN01000024.1"/>
</dbReference>
<evidence type="ECO:0000259" key="1">
    <source>
        <dbReference type="Pfam" id="PF06114"/>
    </source>
</evidence>
<accession>A0ABY6T0S4</accession>
<name>A0ABY6T0S4_9CLOT</name>
<evidence type="ECO:0000313" key="2">
    <source>
        <dbReference type="EMBL" id="VDG74660.1"/>
    </source>
</evidence>
<dbReference type="Pfam" id="PF06114">
    <property type="entry name" value="Peptidase_M78"/>
    <property type="match status" value="1"/>
</dbReference>
<organism evidence="2 3">
    <name type="scientific">Clostridium carnis</name>
    <dbReference type="NCBI Taxonomy" id="1530"/>
    <lineage>
        <taxon>Bacteria</taxon>
        <taxon>Bacillati</taxon>
        <taxon>Bacillota</taxon>
        <taxon>Clostridia</taxon>
        <taxon>Eubacteriales</taxon>
        <taxon>Clostridiaceae</taxon>
        <taxon>Clostridium</taxon>
    </lineage>
</organism>
<dbReference type="InterPro" id="IPR010359">
    <property type="entry name" value="IrrE_HExxH"/>
</dbReference>
<dbReference type="Gene3D" id="1.10.10.2910">
    <property type="match status" value="1"/>
</dbReference>
<proteinExistence type="predicted"/>
<dbReference type="Proteomes" id="UP000277570">
    <property type="component" value="Unassembled WGS sequence"/>
</dbReference>
<dbReference type="EMBL" id="UYIN01000024">
    <property type="protein sequence ID" value="VDG74660.1"/>
    <property type="molecule type" value="Genomic_DNA"/>
</dbReference>
<keyword evidence="3" id="KW-1185">Reference proteome</keyword>
<reference evidence="2 3" key="1">
    <citation type="submission" date="2018-11" db="EMBL/GenBank/DDBJ databases">
        <authorList>
            <consortium name="Pathogen Informatics"/>
        </authorList>
    </citation>
    <scope>NUCLEOTIDE SEQUENCE [LARGE SCALE GENOMIC DNA]</scope>
    <source>
        <strain evidence="2 3">NCTC10913</strain>
    </source>
</reference>
<sequence>MGTNDIIEYAQQIKMIYNGESILDVILKKDINIGYTNLNPKIYPAYTINTGQSIGIILNRYFNLKQQNILAAHELGHALLHDDKIINQFGGHDEKQEYEANLFAVALLFNESDFNVKFNKLSNSELKYILDYNIKINS</sequence>
<gene>
    <name evidence="2" type="ORF">NCTC10913_04907</name>
</gene>
<feature type="domain" description="IrrE N-terminal-like" evidence="1">
    <location>
        <begin position="30"/>
        <end position="124"/>
    </location>
</feature>
<evidence type="ECO:0000313" key="3">
    <source>
        <dbReference type="Proteomes" id="UP000277570"/>
    </source>
</evidence>
<comment type="caution">
    <text evidence="2">The sequence shown here is derived from an EMBL/GenBank/DDBJ whole genome shotgun (WGS) entry which is preliminary data.</text>
</comment>
<protein>
    <submittedName>
        <fullName evidence="2">Domain of uncharacterized function (DUF955)</fullName>
    </submittedName>
</protein>